<dbReference type="AlphaFoldDB" id="A0AA96V7R7"/>
<evidence type="ECO:0000256" key="1">
    <source>
        <dbReference type="ARBA" id="ARBA00022679"/>
    </source>
</evidence>
<keyword evidence="2 6" id="KW-0547">Nucleotide-binding</keyword>
<dbReference type="Proteomes" id="UP001302662">
    <property type="component" value="Chromosome"/>
</dbReference>
<comment type="pathway">
    <text evidence="6">Cofactor biosynthesis; coenzyme A biosynthesis.</text>
</comment>
<dbReference type="KEGG" id="mees:MmiEs2_03210"/>
<dbReference type="RefSeq" id="WP_316559691.1">
    <property type="nucleotide sequence ID" value="NZ_CP131062.1"/>
</dbReference>
<proteinExistence type="inferred from homology"/>
<dbReference type="EMBL" id="CP131062">
    <property type="protein sequence ID" value="WNY28139.1"/>
    <property type="molecule type" value="Genomic_DNA"/>
</dbReference>
<evidence type="ECO:0000256" key="2">
    <source>
        <dbReference type="ARBA" id="ARBA00022741"/>
    </source>
</evidence>
<comment type="catalytic activity">
    <reaction evidence="6">
        <text>3'-dephospho-CoA + GTP = GDP + CoA + H(+)</text>
        <dbReference type="Rhea" id="RHEA:61156"/>
        <dbReference type="ChEBI" id="CHEBI:15378"/>
        <dbReference type="ChEBI" id="CHEBI:37565"/>
        <dbReference type="ChEBI" id="CHEBI:57287"/>
        <dbReference type="ChEBI" id="CHEBI:57328"/>
        <dbReference type="ChEBI" id="CHEBI:58189"/>
        <dbReference type="EC" id="2.7.1.237"/>
    </reaction>
</comment>
<dbReference type="PANTHER" id="PTHR40732">
    <property type="entry name" value="UPF0218 PROTEIN TK1697"/>
    <property type="match status" value="1"/>
</dbReference>
<evidence type="ECO:0000256" key="3">
    <source>
        <dbReference type="ARBA" id="ARBA00022777"/>
    </source>
</evidence>
<keyword evidence="4 6" id="KW-0173">Coenzyme A biosynthesis</keyword>
<comment type="function">
    <text evidence="6">Catalyzes the GTP-dependent phosphorylation of the 3'-hydroxyl group of dephosphocoenzyme A to form coenzyme A (CoA).</text>
</comment>
<reference evidence="7 8" key="1">
    <citation type="submission" date="2023-07" db="EMBL/GenBank/DDBJ databases">
        <title>Closed genome sequence of Methanimicrococcus sp. Es2.</title>
        <authorList>
            <person name="Protasov E."/>
            <person name="Platt K."/>
            <person name="Reeh H."/>
            <person name="Poehlein A."/>
            <person name="Daniel R."/>
            <person name="Brune A."/>
        </authorList>
    </citation>
    <scope>NUCLEOTIDE SEQUENCE [LARGE SCALE GENOMIC DNA]</scope>
    <source>
        <strain evidence="7 8">Es2</strain>
    </source>
</reference>
<feature type="binding site" evidence="6">
    <location>
        <position position="127"/>
    </location>
    <ligand>
        <name>GTP</name>
        <dbReference type="ChEBI" id="CHEBI:37565"/>
    </ligand>
</feature>
<dbReference type="GO" id="GO:0005525">
    <property type="term" value="F:GTP binding"/>
    <property type="evidence" value="ECO:0007669"/>
    <property type="project" value="UniProtKB-UniRule"/>
</dbReference>
<organism evidence="7 8">
    <name type="scientific">Methanimicrococcus stummii</name>
    <dbReference type="NCBI Taxonomy" id="3028294"/>
    <lineage>
        <taxon>Archaea</taxon>
        <taxon>Methanobacteriati</taxon>
        <taxon>Methanobacteriota</taxon>
        <taxon>Stenosarchaea group</taxon>
        <taxon>Methanomicrobia</taxon>
        <taxon>Methanosarcinales</taxon>
        <taxon>Methanosarcinaceae</taxon>
        <taxon>Methanimicrococcus</taxon>
    </lineage>
</organism>
<evidence type="ECO:0000256" key="4">
    <source>
        <dbReference type="ARBA" id="ARBA00022993"/>
    </source>
</evidence>
<protein>
    <recommendedName>
        <fullName evidence="6">GTP-dependent dephospho-CoA kinase</fullName>
        <ecNumber evidence="6">2.7.1.237</ecNumber>
    </recommendedName>
    <alternativeName>
        <fullName evidence="6">Dephospho-coenzyme A kinase</fullName>
        <shortName evidence="6">DPCK</shortName>
    </alternativeName>
</protein>
<evidence type="ECO:0000256" key="5">
    <source>
        <dbReference type="ARBA" id="ARBA00023134"/>
    </source>
</evidence>
<comment type="similarity">
    <text evidence="6">Belongs to the GTP-dependent DPCK family.</text>
</comment>
<evidence type="ECO:0000313" key="7">
    <source>
        <dbReference type="EMBL" id="WNY28139.1"/>
    </source>
</evidence>
<name>A0AA96V7R7_9EURY</name>
<dbReference type="HAMAP" id="MF_00590">
    <property type="entry name" value="Dephospho_CoA_kinase_GTP_dep"/>
    <property type="match status" value="1"/>
</dbReference>
<keyword evidence="8" id="KW-1185">Reference proteome</keyword>
<dbReference type="Pfam" id="PF04019">
    <property type="entry name" value="DUF359"/>
    <property type="match status" value="1"/>
</dbReference>
<keyword evidence="3 6" id="KW-0418">Kinase</keyword>
<dbReference type="InterPro" id="IPR007164">
    <property type="entry name" value="GTP-dep_dephospho-CoA_kin"/>
</dbReference>
<feature type="binding site" evidence="6">
    <location>
        <position position="48"/>
    </location>
    <ligand>
        <name>GTP</name>
        <dbReference type="ChEBI" id="CHEBI:37565"/>
    </ligand>
</feature>
<feature type="binding site" evidence="6">
    <location>
        <position position="49"/>
    </location>
    <ligand>
        <name>GTP</name>
        <dbReference type="ChEBI" id="CHEBI:37565"/>
    </ligand>
</feature>
<comment type="caution">
    <text evidence="6">Lacks conserved residue(s) required for the propagation of feature annotation.</text>
</comment>
<dbReference type="GeneID" id="85196772"/>
<dbReference type="GO" id="GO:0016301">
    <property type="term" value="F:kinase activity"/>
    <property type="evidence" value="ECO:0007669"/>
    <property type="project" value="UniProtKB-UniRule"/>
</dbReference>
<feature type="binding site" evidence="6">
    <location>
        <position position="150"/>
    </location>
    <ligand>
        <name>GTP</name>
        <dbReference type="ChEBI" id="CHEBI:37565"/>
    </ligand>
</feature>
<feature type="binding site" evidence="6">
    <location>
        <position position="67"/>
    </location>
    <ligand>
        <name>GTP</name>
        <dbReference type="ChEBI" id="CHEBI:37565"/>
    </ligand>
</feature>
<sequence length="208" mass="23008">MELFFDLPVELRPRLKKPYGKLFPGDSPSVVEQIKDSLDESLVIAVGDVTTYNLFKAGVRPHICFVDQYTKRTAVTKAISAVTSRTDYVNIYVKNPAGMLSSEMILAIKKILASAEKHICICVDGEEDLATIPVIALCDVGSLVLYGQPDEGLVCVEVTDEKKSEMSEMLKLILTEKNTRSIKTDDPVCKELKNSLASELKEFLTAVF</sequence>
<dbReference type="PIRSF" id="PIRSF006533">
    <property type="entry name" value="UCP006533"/>
    <property type="match status" value="1"/>
</dbReference>
<dbReference type="GO" id="GO:0015937">
    <property type="term" value="P:coenzyme A biosynthetic process"/>
    <property type="evidence" value="ECO:0007669"/>
    <property type="project" value="UniProtKB-UniRule"/>
</dbReference>
<dbReference type="PANTHER" id="PTHR40732:SF1">
    <property type="entry name" value="GTP-DEPENDENT DEPHOSPHO-COA KINASE"/>
    <property type="match status" value="1"/>
</dbReference>
<dbReference type="EC" id="2.7.1.237" evidence="6"/>
<evidence type="ECO:0000313" key="8">
    <source>
        <dbReference type="Proteomes" id="UP001302662"/>
    </source>
</evidence>
<keyword evidence="1 6" id="KW-0808">Transferase</keyword>
<evidence type="ECO:0000256" key="6">
    <source>
        <dbReference type="HAMAP-Rule" id="MF_00590"/>
    </source>
</evidence>
<gene>
    <name evidence="7" type="ORF">MmiEs2_03210</name>
</gene>
<accession>A0AA96V7R7</accession>
<keyword evidence="5 6" id="KW-0342">GTP-binding</keyword>